<proteinExistence type="predicted"/>
<gene>
    <name evidence="2" type="ORF">FLB_04530</name>
</gene>
<feature type="transmembrane region" description="Helical" evidence="1">
    <location>
        <begin position="124"/>
        <end position="143"/>
    </location>
</feature>
<dbReference type="PATRIC" id="fig|29536.5.peg.481"/>
<protein>
    <submittedName>
        <fullName evidence="2">Uncharacterized protein</fullName>
    </submittedName>
</protein>
<keyword evidence="1" id="KW-1133">Transmembrane helix</keyword>
<keyword evidence="3" id="KW-1185">Reference proteome</keyword>
<sequence length="218" mass="24923">MNYFNNFVFQSTFVMTEKHQEDLLHIRSMMERSSRFISLSGLSGVFAGLSALIGGLYVYQLFKANGIEYFEDNHHLYSTNLIAELILTAFVILFFALAFGIFFTVRKSKKLKLPIWTSATKNMLFNLAIPLFVGAVFCFALVYHQMFILVAPSTLIFYGLALLNAEKYTYSDIKFLGFSEVILGSVALFFLGYGLVFWILGFGILHIFYGLLLFKKYK</sequence>
<organism evidence="2 3">
    <name type="scientific">Flavobacterium succinicans</name>
    <dbReference type="NCBI Taxonomy" id="29536"/>
    <lineage>
        <taxon>Bacteria</taxon>
        <taxon>Pseudomonadati</taxon>
        <taxon>Bacteroidota</taxon>
        <taxon>Flavobacteriia</taxon>
        <taxon>Flavobacteriales</taxon>
        <taxon>Flavobacteriaceae</taxon>
        <taxon>Flavobacterium</taxon>
    </lineage>
</organism>
<accession>A0A199XTP5</accession>
<feature type="transmembrane region" description="Helical" evidence="1">
    <location>
        <begin position="82"/>
        <end position="103"/>
    </location>
</feature>
<evidence type="ECO:0000313" key="2">
    <source>
        <dbReference type="EMBL" id="OAZ04611.1"/>
    </source>
</evidence>
<evidence type="ECO:0000256" key="1">
    <source>
        <dbReference type="SAM" id="Phobius"/>
    </source>
</evidence>
<comment type="caution">
    <text evidence="2">The sequence shown here is derived from an EMBL/GenBank/DDBJ whole genome shotgun (WGS) entry which is preliminary data.</text>
</comment>
<reference evidence="2 3" key="1">
    <citation type="submission" date="2016-06" db="EMBL/GenBank/DDBJ databases">
        <title>Draft genome sequence of Flavobacterium succinicans strain DD5b.</title>
        <authorList>
            <person name="Poehlein A."/>
            <person name="Daniel R."/>
            <person name="Simeonova D.D."/>
        </authorList>
    </citation>
    <scope>NUCLEOTIDE SEQUENCE [LARGE SCALE GENOMIC DNA]</scope>
    <source>
        <strain evidence="2 3">DD5b</strain>
    </source>
</reference>
<dbReference type="AlphaFoldDB" id="A0A199XTP5"/>
<feature type="transmembrane region" description="Helical" evidence="1">
    <location>
        <begin position="197"/>
        <end position="214"/>
    </location>
</feature>
<name>A0A199XTP5_9FLAO</name>
<keyword evidence="1" id="KW-0812">Transmembrane</keyword>
<feature type="transmembrane region" description="Helical" evidence="1">
    <location>
        <begin position="36"/>
        <end position="62"/>
    </location>
</feature>
<dbReference type="Proteomes" id="UP000093807">
    <property type="component" value="Unassembled WGS sequence"/>
</dbReference>
<feature type="transmembrane region" description="Helical" evidence="1">
    <location>
        <begin position="149"/>
        <end position="166"/>
    </location>
</feature>
<evidence type="ECO:0000313" key="3">
    <source>
        <dbReference type="Proteomes" id="UP000093807"/>
    </source>
</evidence>
<dbReference type="EMBL" id="JMTM01000017">
    <property type="protein sequence ID" value="OAZ04611.1"/>
    <property type="molecule type" value="Genomic_DNA"/>
</dbReference>
<keyword evidence="1" id="KW-0472">Membrane</keyword>